<dbReference type="SUPFAM" id="SSF49899">
    <property type="entry name" value="Concanavalin A-like lectins/glucanases"/>
    <property type="match status" value="1"/>
</dbReference>
<dbReference type="Pfam" id="PF13385">
    <property type="entry name" value="Laminin_G_3"/>
    <property type="match status" value="1"/>
</dbReference>
<dbReference type="eggNOG" id="COG3055">
    <property type="taxonomic scope" value="Bacteria"/>
</dbReference>
<accession>B4CYP7</accession>
<dbReference type="InterPro" id="IPR013320">
    <property type="entry name" value="ConA-like_dom_sf"/>
</dbReference>
<dbReference type="eggNOG" id="COG2304">
    <property type="taxonomic scope" value="Bacteria"/>
</dbReference>
<protein>
    <submittedName>
        <fullName evidence="1">Uncharacterized protein</fullName>
    </submittedName>
</protein>
<dbReference type="eggNOG" id="COG3119">
    <property type="taxonomic scope" value="Bacteria"/>
</dbReference>
<dbReference type="eggNOG" id="COG3506">
    <property type="taxonomic scope" value="Bacteria"/>
</dbReference>
<sequence length="799" mass="81730">MNVTVNQTLNSVTVSPAVANLTTGQTQQITATGLDQFGNSMTAQPSFTWALTSGGGSVSAGGLYTSPATGTQAVVTATTGTLSASATVNVVIAPWVSVDINSPALTGSGYNSAGTFTVSGEGNDIWGTADQFHYVYQTMGGDGVIIARVATQQNTAGWAKAGVMIRESTAAGAANAFMGISPSNGTTFQWRTTTGSSSNFHSTGGRVAPYWVKLVRSGSTFTGYASPDGTTWTQQSSQTVTLATATPLIGLAVCSHNTSALCQATFDNISLMIAEDDILNVNPGMPGTVNVLTNDTGPAGATLTVTNYTQPAKGTLVNNGSGSFTYTSNSGAIGTDSFTYTVSDGKGDSATATVTIFIAGLQADYKFDEGTGTSSADATGDGYTSTLNGATWTSGIEGTGGLAFASSSSSYASIPALNLHTNTLTITGWINRNGSQNTYTGIVFCRAGTTTCGLSFGSANELRYNWNNVSATYNWNSGLVTPAGQWTFVALVITPSNATIYMQPLGGAMQSATKAVANTAAAFDGVTDIGTDPLNNTRYFNGSMDEVRIYNTSLSAPAIAALAIATPTVTNPAAAGASPVTSFSTTLSALGASNIYSASSLNYTWVATSYPAGIAAPTFSVNGSNTAANSTVTLYQSGNYSFQVTIADPDGGTTTSAVNVTATLPPFDDWLGRNFGTNATNAAIAGPATDPDGDGLSNLLEYALATSPTTSNFAPITTDTETASGQKYLRLTIPKNANATDIQYIVEATSTLGPTPNWSSTGLVTETNTATQLIVRDNVPIASGVPRFLRLRVVLPAGG</sequence>
<organism evidence="1 2">
    <name type="scientific">Chthoniobacter flavus Ellin428</name>
    <dbReference type="NCBI Taxonomy" id="497964"/>
    <lineage>
        <taxon>Bacteria</taxon>
        <taxon>Pseudomonadati</taxon>
        <taxon>Verrucomicrobiota</taxon>
        <taxon>Spartobacteria</taxon>
        <taxon>Chthoniobacterales</taxon>
        <taxon>Chthoniobacteraceae</taxon>
        <taxon>Chthoniobacter</taxon>
    </lineage>
</organism>
<dbReference type="Gene3D" id="2.60.120.200">
    <property type="match status" value="2"/>
</dbReference>
<dbReference type="Pfam" id="PF17963">
    <property type="entry name" value="Big_9"/>
    <property type="match status" value="1"/>
</dbReference>
<keyword evidence="2" id="KW-1185">Reference proteome</keyword>
<gene>
    <name evidence="1" type="ORF">CfE428DRAFT_1785</name>
</gene>
<dbReference type="AlphaFoldDB" id="B4CYP7"/>
<dbReference type="STRING" id="497964.CfE428DRAFT_1785"/>
<comment type="caution">
    <text evidence="1">The sequence shown here is derived from an EMBL/GenBank/DDBJ whole genome shotgun (WGS) entry which is preliminary data.</text>
</comment>
<dbReference type="Proteomes" id="UP000005824">
    <property type="component" value="Unassembled WGS sequence"/>
</dbReference>
<dbReference type="Gene3D" id="2.60.40.1080">
    <property type="match status" value="1"/>
</dbReference>
<evidence type="ECO:0000313" key="2">
    <source>
        <dbReference type="Proteomes" id="UP000005824"/>
    </source>
</evidence>
<dbReference type="InterPro" id="IPR013783">
    <property type="entry name" value="Ig-like_fold"/>
</dbReference>
<dbReference type="Gene3D" id="2.60.40.10">
    <property type="entry name" value="Immunoglobulins"/>
    <property type="match status" value="1"/>
</dbReference>
<dbReference type="EMBL" id="ABVL01000004">
    <property type="protein sequence ID" value="EDY20588.1"/>
    <property type="molecule type" value="Genomic_DNA"/>
</dbReference>
<dbReference type="InParanoid" id="B4CYP7"/>
<name>B4CYP7_9BACT</name>
<evidence type="ECO:0000313" key="1">
    <source>
        <dbReference type="EMBL" id="EDY20588.1"/>
    </source>
</evidence>
<reference evidence="1 2" key="1">
    <citation type="journal article" date="2011" name="J. Bacteriol.">
        <title>Genome sequence of Chthoniobacter flavus Ellin428, an aerobic heterotrophic soil bacterium.</title>
        <authorList>
            <person name="Kant R."/>
            <person name="van Passel M.W."/>
            <person name="Palva A."/>
            <person name="Lucas S."/>
            <person name="Lapidus A."/>
            <person name="Glavina Del Rio T."/>
            <person name="Dalin E."/>
            <person name="Tice H."/>
            <person name="Bruce D."/>
            <person name="Goodwin L."/>
            <person name="Pitluck S."/>
            <person name="Larimer F.W."/>
            <person name="Land M.L."/>
            <person name="Hauser L."/>
            <person name="Sangwan P."/>
            <person name="de Vos W.M."/>
            <person name="Janssen P.H."/>
            <person name="Smidt H."/>
        </authorList>
    </citation>
    <scope>NUCLEOTIDE SEQUENCE [LARGE SCALE GENOMIC DNA]</scope>
    <source>
        <strain evidence="1 2">Ellin428</strain>
    </source>
</reference>
<proteinExistence type="predicted"/>